<evidence type="ECO:0000256" key="1">
    <source>
        <dbReference type="SAM" id="Phobius"/>
    </source>
</evidence>
<dbReference type="InterPro" id="IPR058362">
    <property type="entry name" value="DUF8049"/>
</dbReference>
<keyword evidence="1" id="KW-0812">Transmembrane</keyword>
<name>A0ABD5ZE14_9EURY</name>
<dbReference type="RefSeq" id="WP_390222789.1">
    <property type="nucleotide sequence ID" value="NZ_JBHTAA010000005.1"/>
</dbReference>
<keyword evidence="4" id="KW-1185">Reference proteome</keyword>
<feature type="domain" description="DUF8049" evidence="2">
    <location>
        <begin position="13"/>
        <end position="86"/>
    </location>
</feature>
<reference evidence="3 4" key="1">
    <citation type="journal article" date="2019" name="Int. J. Syst. Evol. Microbiol.">
        <title>The Global Catalogue of Microorganisms (GCM) 10K type strain sequencing project: providing services to taxonomists for standard genome sequencing and annotation.</title>
        <authorList>
            <consortium name="The Broad Institute Genomics Platform"/>
            <consortium name="The Broad Institute Genome Sequencing Center for Infectious Disease"/>
            <person name="Wu L."/>
            <person name="Ma J."/>
        </authorList>
    </citation>
    <scope>NUCLEOTIDE SEQUENCE [LARGE SCALE GENOMIC DNA]</scope>
    <source>
        <strain evidence="3 4">DSM 29988</strain>
    </source>
</reference>
<organism evidence="3 4">
    <name type="scientific">Haloferax namakaokahaiae</name>
    <dbReference type="NCBI Taxonomy" id="1748331"/>
    <lineage>
        <taxon>Archaea</taxon>
        <taxon>Methanobacteriati</taxon>
        <taxon>Methanobacteriota</taxon>
        <taxon>Stenosarchaea group</taxon>
        <taxon>Halobacteria</taxon>
        <taxon>Halobacteriales</taxon>
        <taxon>Haloferacaceae</taxon>
        <taxon>Haloferax</taxon>
    </lineage>
</organism>
<dbReference type="Proteomes" id="UP001596481">
    <property type="component" value="Unassembled WGS sequence"/>
</dbReference>
<comment type="caution">
    <text evidence="3">The sequence shown here is derived from an EMBL/GenBank/DDBJ whole genome shotgun (WGS) entry which is preliminary data.</text>
</comment>
<feature type="transmembrane region" description="Helical" evidence="1">
    <location>
        <begin position="20"/>
        <end position="38"/>
    </location>
</feature>
<feature type="transmembrane region" description="Helical" evidence="1">
    <location>
        <begin position="45"/>
        <end position="64"/>
    </location>
</feature>
<proteinExistence type="predicted"/>
<evidence type="ECO:0000313" key="4">
    <source>
        <dbReference type="Proteomes" id="UP001596481"/>
    </source>
</evidence>
<protein>
    <recommendedName>
        <fullName evidence="2">DUF8049 domain-containing protein</fullName>
    </recommendedName>
</protein>
<evidence type="ECO:0000259" key="2">
    <source>
        <dbReference type="Pfam" id="PF26223"/>
    </source>
</evidence>
<dbReference type="AlphaFoldDB" id="A0ABD5ZE14"/>
<keyword evidence="1" id="KW-1133">Transmembrane helix</keyword>
<dbReference type="Pfam" id="PF26223">
    <property type="entry name" value="DUF8049"/>
    <property type="match status" value="1"/>
</dbReference>
<dbReference type="EMBL" id="JBHTAA010000005">
    <property type="protein sequence ID" value="MFC7203447.1"/>
    <property type="molecule type" value="Genomic_DNA"/>
</dbReference>
<evidence type="ECO:0000313" key="3">
    <source>
        <dbReference type="EMBL" id="MFC7203447.1"/>
    </source>
</evidence>
<feature type="transmembrane region" description="Helical" evidence="1">
    <location>
        <begin position="70"/>
        <end position="87"/>
    </location>
</feature>
<keyword evidence="1" id="KW-0472">Membrane</keyword>
<accession>A0ABD5ZE14</accession>
<gene>
    <name evidence="3" type="ORF">ACFQJC_07980</name>
</gene>
<sequence length="88" mass="9307">MASSDDAPDLSLRSSSDLKVALVAAACTVGLSLVLRYGLSAEVPLFYRLSPLAPYFAFVFTRGAALSERAWQLLIVAVSLVTLGVFGL</sequence>